<dbReference type="PROSITE" id="PS00330">
    <property type="entry name" value="HEMOLYSIN_CALCIUM"/>
    <property type="match status" value="2"/>
</dbReference>
<dbReference type="Gene3D" id="2.150.10.10">
    <property type="entry name" value="Serralysin-like metalloprotease, C-terminal"/>
    <property type="match status" value="2"/>
</dbReference>
<evidence type="ECO:0000313" key="4">
    <source>
        <dbReference type="Proteomes" id="UP000593765"/>
    </source>
</evidence>
<dbReference type="KEGG" id="hbs:IPV69_18895"/>
<name>A0A7M2WSA7_9BACT</name>
<dbReference type="PANTHER" id="PTHR38340:SF1">
    <property type="entry name" value="S-LAYER PROTEIN"/>
    <property type="match status" value="1"/>
</dbReference>
<organism evidence="3 4">
    <name type="scientific">Humisphaera borealis</name>
    <dbReference type="NCBI Taxonomy" id="2807512"/>
    <lineage>
        <taxon>Bacteria</taxon>
        <taxon>Pseudomonadati</taxon>
        <taxon>Planctomycetota</taxon>
        <taxon>Phycisphaerae</taxon>
        <taxon>Tepidisphaerales</taxon>
        <taxon>Tepidisphaeraceae</taxon>
        <taxon>Humisphaera</taxon>
    </lineage>
</organism>
<dbReference type="Pfam" id="PF00353">
    <property type="entry name" value="HemolysinCabind"/>
    <property type="match status" value="2"/>
</dbReference>
<sequence>MRHNMKAVGGRRQRFASVERLEQRQLLTTSLSAAGVLTVNGTALADAVTVNVVSGLVQVKEGGVVKGNFTPALVKSIIINGLAGNDSLQVFDAVTAPATLNGGDGDDFLRGGGGKDVLNGGNNNDVLDGGLKGDVFNGNAGIDFADYSARTTAVNVSLDGVANDGNPSLLENDNVMPDVENIRGGSAGDTLAGSALANILIGNGGNDTLRGGGGRDVLFGGNGTDTLNGDADDDLLIGSRTTYDTNVASLRVIGAEWSNPANSYATRISRLKAGTPGVKLDKTTVPADLATDTDTAGAGQDWFITHWGDLVKDRLATETVTLISSPIRFTSQTREVITSAGPDGFDEKKKSSTSLAAFTQTLASSFVDYPAMESAFGNASQTSSLSDTKLSFSGSSSASCFDSGGTGVSSFLVSFYLDEPRAYTLTYTWSREGNDGRSGVAVRLRRGATSLVDFVKDDGTHPNTVASKSGTLQPGQYTLELISSASAFGFENTKAGLSAVLTTTPAA</sequence>
<dbReference type="InterPro" id="IPR001343">
    <property type="entry name" value="Hemolysn_Ca-bd"/>
</dbReference>
<dbReference type="GO" id="GO:0005509">
    <property type="term" value="F:calcium ion binding"/>
    <property type="evidence" value="ECO:0007669"/>
    <property type="project" value="InterPro"/>
</dbReference>
<dbReference type="SUPFAM" id="SSF51120">
    <property type="entry name" value="beta-Roll"/>
    <property type="match status" value="2"/>
</dbReference>
<dbReference type="PRINTS" id="PR00313">
    <property type="entry name" value="CABNDNGRPT"/>
</dbReference>
<dbReference type="AlphaFoldDB" id="A0A7M2WSA7"/>
<comment type="subcellular location">
    <subcellularLocation>
        <location evidence="1">Secreted</location>
    </subcellularLocation>
</comment>
<accession>A0A7M2WSA7</accession>
<dbReference type="Proteomes" id="UP000593765">
    <property type="component" value="Chromosome"/>
</dbReference>
<dbReference type="InterPro" id="IPR018511">
    <property type="entry name" value="Hemolysin-typ_Ca-bd_CS"/>
</dbReference>
<protein>
    <recommendedName>
        <fullName evidence="5">Calcium-binding protein</fullName>
    </recommendedName>
</protein>
<proteinExistence type="predicted"/>
<keyword evidence="4" id="KW-1185">Reference proteome</keyword>
<evidence type="ECO:0000313" key="3">
    <source>
        <dbReference type="EMBL" id="QOV88299.1"/>
    </source>
</evidence>
<evidence type="ECO:0000256" key="2">
    <source>
        <dbReference type="ARBA" id="ARBA00022525"/>
    </source>
</evidence>
<dbReference type="InterPro" id="IPR050557">
    <property type="entry name" value="RTX_toxin/Mannuronan_C5-epim"/>
</dbReference>
<dbReference type="RefSeq" id="WP_206291277.1">
    <property type="nucleotide sequence ID" value="NZ_CP063458.1"/>
</dbReference>
<keyword evidence="2" id="KW-0964">Secreted</keyword>
<dbReference type="InterPro" id="IPR011049">
    <property type="entry name" value="Serralysin-like_metalloprot_C"/>
</dbReference>
<reference evidence="3 4" key="1">
    <citation type="submission" date="2020-10" db="EMBL/GenBank/DDBJ databases">
        <title>Wide distribution of Phycisphaera-like planctomycetes from WD2101 soil group in peatlands and genome analysis of the first cultivated representative.</title>
        <authorList>
            <person name="Dedysh S.N."/>
            <person name="Beletsky A.V."/>
            <person name="Ivanova A."/>
            <person name="Kulichevskaya I.S."/>
            <person name="Suzina N.E."/>
            <person name="Philippov D.A."/>
            <person name="Rakitin A.L."/>
            <person name="Mardanov A.V."/>
            <person name="Ravin N.V."/>
        </authorList>
    </citation>
    <scope>NUCLEOTIDE SEQUENCE [LARGE SCALE GENOMIC DNA]</scope>
    <source>
        <strain evidence="3 4">M1803</strain>
    </source>
</reference>
<evidence type="ECO:0000256" key="1">
    <source>
        <dbReference type="ARBA" id="ARBA00004613"/>
    </source>
</evidence>
<evidence type="ECO:0008006" key="5">
    <source>
        <dbReference type="Google" id="ProtNLM"/>
    </source>
</evidence>
<dbReference type="GO" id="GO:0005576">
    <property type="term" value="C:extracellular region"/>
    <property type="evidence" value="ECO:0007669"/>
    <property type="project" value="UniProtKB-SubCell"/>
</dbReference>
<dbReference type="PANTHER" id="PTHR38340">
    <property type="entry name" value="S-LAYER PROTEIN"/>
    <property type="match status" value="1"/>
</dbReference>
<dbReference type="EMBL" id="CP063458">
    <property type="protein sequence ID" value="QOV88299.1"/>
    <property type="molecule type" value="Genomic_DNA"/>
</dbReference>
<gene>
    <name evidence="3" type="ORF">IPV69_18895</name>
</gene>